<keyword evidence="2" id="KW-0067">ATP-binding</keyword>
<dbReference type="GO" id="GO:0030983">
    <property type="term" value="F:mismatched DNA binding"/>
    <property type="evidence" value="ECO:0007669"/>
    <property type="project" value="InterPro"/>
</dbReference>
<keyword evidence="1" id="KW-0547">Nucleotide-binding</keyword>
<dbReference type="OrthoDB" id="9808166at2"/>
<dbReference type="InterPro" id="IPR027417">
    <property type="entry name" value="P-loop_NTPase"/>
</dbReference>
<dbReference type="AlphaFoldDB" id="A0A3N1VLW6"/>
<evidence type="ECO:0000259" key="5">
    <source>
        <dbReference type="SMART" id="SM00534"/>
    </source>
</evidence>
<organism evidence="6 7">
    <name type="scientific">Desulfosoma caldarium</name>
    <dbReference type="NCBI Taxonomy" id="610254"/>
    <lineage>
        <taxon>Bacteria</taxon>
        <taxon>Pseudomonadati</taxon>
        <taxon>Thermodesulfobacteriota</taxon>
        <taxon>Syntrophobacteria</taxon>
        <taxon>Syntrophobacterales</taxon>
        <taxon>Syntrophobacteraceae</taxon>
        <taxon>Desulfosoma</taxon>
    </lineage>
</organism>
<dbReference type="GO" id="GO:0006298">
    <property type="term" value="P:mismatch repair"/>
    <property type="evidence" value="ECO:0007669"/>
    <property type="project" value="InterPro"/>
</dbReference>
<dbReference type="SMART" id="SM00534">
    <property type="entry name" value="MUTSac"/>
    <property type="match status" value="1"/>
</dbReference>
<dbReference type="GO" id="GO:0140664">
    <property type="term" value="F:ATP-dependent DNA damage sensor activity"/>
    <property type="evidence" value="ECO:0007669"/>
    <property type="project" value="InterPro"/>
</dbReference>
<dbReference type="InterPro" id="IPR045076">
    <property type="entry name" value="MutS"/>
</dbReference>
<comment type="caution">
    <text evidence="6">The sequence shown here is derived from an EMBL/GenBank/DDBJ whole genome shotgun (WGS) entry which is preliminary data.</text>
</comment>
<sequence length="527" mass="59910">MMKVFLLYPDRDFDVAQPLPPNAESLTQDLALNTLFGAMAQGDKFLFQVGRQVVLSGLNDIGTITYRQEILRDCLSHRGVARQIYQIPLEFLERKRDHWLWISPRHCSPSSILSSARGVLDASLDLLHRLRQIAEENATTFKSRGFLRFFAMIRQELNDEYLTIVQRHIRMLRFPQGVLLRAQLGKGNEIFDHTLCTPRDSKRRWFQRILPSRSASYSYSLHPRDDTGARILGELRDRGVARAANAVAQAAEHVESFFNVLRWELAFYMGCLNLYDQLTALGEPVAFPQPAPANERRFSCTGLYDPALALTMGKGMVGNDISANGKSLMVITGPNRGGKTTFLRSVGLAQLMMQSGMFVAAESFSANLCTGLFSHFRREEDKTMESGKFEEELKRMSAIVNHLKPNALILFNESFAATNEREGSEIARQIVRALLEKNVKVSYVTFLQEFARYFYERAEDSTVFLRAERLPDGTRTFRLKEARPLETGYGIDLYGKIFGPEVVSRKDTNDEDYHGTARSEAMVDLRR</sequence>
<dbReference type="Pfam" id="PF00488">
    <property type="entry name" value="MutS_V"/>
    <property type="match status" value="1"/>
</dbReference>
<dbReference type="PANTHER" id="PTHR11361:SF34">
    <property type="entry name" value="DNA MISMATCH REPAIR PROTEIN MSH1, MITOCHONDRIAL"/>
    <property type="match status" value="1"/>
</dbReference>
<dbReference type="GO" id="GO:0005829">
    <property type="term" value="C:cytosol"/>
    <property type="evidence" value="ECO:0007669"/>
    <property type="project" value="TreeGrafter"/>
</dbReference>
<evidence type="ECO:0000313" key="6">
    <source>
        <dbReference type="EMBL" id="ROR02930.1"/>
    </source>
</evidence>
<evidence type="ECO:0000256" key="3">
    <source>
        <dbReference type="ARBA" id="ARBA00023125"/>
    </source>
</evidence>
<proteinExistence type="predicted"/>
<gene>
    <name evidence="6" type="ORF">EDC27_0173</name>
</gene>
<feature type="region of interest" description="Disordered" evidence="4">
    <location>
        <begin position="507"/>
        <end position="527"/>
    </location>
</feature>
<dbReference type="Gene3D" id="3.40.50.300">
    <property type="entry name" value="P-loop containing nucleotide triphosphate hydrolases"/>
    <property type="match status" value="1"/>
</dbReference>
<dbReference type="Proteomes" id="UP000276223">
    <property type="component" value="Unassembled WGS sequence"/>
</dbReference>
<reference evidence="6 7" key="1">
    <citation type="submission" date="2018-11" db="EMBL/GenBank/DDBJ databases">
        <title>Genomic Encyclopedia of Type Strains, Phase IV (KMG-IV): sequencing the most valuable type-strain genomes for metagenomic binning, comparative biology and taxonomic classification.</title>
        <authorList>
            <person name="Goeker M."/>
        </authorList>
    </citation>
    <scope>NUCLEOTIDE SEQUENCE [LARGE SCALE GENOMIC DNA]</scope>
    <source>
        <strain evidence="6 7">DSM 22027</strain>
    </source>
</reference>
<name>A0A3N1VLW6_9BACT</name>
<evidence type="ECO:0000256" key="4">
    <source>
        <dbReference type="SAM" id="MobiDB-lite"/>
    </source>
</evidence>
<feature type="domain" description="DNA mismatch repair proteins mutS family" evidence="5">
    <location>
        <begin position="326"/>
        <end position="511"/>
    </location>
</feature>
<dbReference type="SUPFAM" id="SSF52540">
    <property type="entry name" value="P-loop containing nucleoside triphosphate hydrolases"/>
    <property type="match status" value="1"/>
</dbReference>
<keyword evidence="7" id="KW-1185">Reference proteome</keyword>
<evidence type="ECO:0000256" key="2">
    <source>
        <dbReference type="ARBA" id="ARBA00022840"/>
    </source>
</evidence>
<evidence type="ECO:0000256" key="1">
    <source>
        <dbReference type="ARBA" id="ARBA00022741"/>
    </source>
</evidence>
<evidence type="ECO:0000313" key="7">
    <source>
        <dbReference type="Proteomes" id="UP000276223"/>
    </source>
</evidence>
<keyword evidence="3" id="KW-0238">DNA-binding</keyword>
<dbReference type="EMBL" id="RJVA01000009">
    <property type="protein sequence ID" value="ROR02930.1"/>
    <property type="molecule type" value="Genomic_DNA"/>
</dbReference>
<protein>
    <submittedName>
        <fullName evidence="6">MutS-like protein</fullName>
    </submittedName>
</protein>
<accession>A0A3N1VLW6</accession>
<dbReference type="InterPro" id="IPR000432">
    <property type="entry name" value="DNA_mismatch_repair_MutS_C"/>
</dbReference>
<dbReference type="PANTHER" id="PTHR11361">
    <property type="entry name" value="DNA MISMATCH REPAIR PROTEIN MUTS FAMILY MEMBER"/>
    <property type="match status" value="1"/>
</dbReference>
<dbReference type="GO" id="GO:0005524">
    <property type="term" value="F:ATP binding"/>
    <property type="evidence" value="ECO:0007669"/>
    <property type="project" value="UniProtKB-KW"/>
</dbReference>